<accession>A0A109N048</accession>
<organism evidence="1 2">
    <name type="scientific">Peribacillus simplex</name>
    <dbReference type="NCBI Taxonomy" id="1478"/>
    <lineage>
        <taxon>Bacteria</taxon>
        <taxon>Bacillati</taxon>
        <taxon>Bacillota</taxon>
        <taxon>Bacilli</taxon>
        <taxon>Bacillales</taxon>
        <taxon>Bacillaceae</taxon>
        <taxon>Peribacillus</taxon>
    </lineage>
</organism>
<proteinExistence type="predicted"/>
<protein>
    <submittedName>
        <fullName evidence="1">Uncharacterized protein</fullName>
    </submittedName>
</protein>
<dbReference type="AlphaFoldDB" id="A0A109N048"/>
<comment type="caution">
    <text evidence="1">The sequence shown here is derived from an EMBL/GenBank/DDBJ whole genome shotgun (WGS) entry which is preliminary data.</text>
</comment>
<dbReference type="Proteomes" id="UP000064189">
    <property type="component" value="Unassembled WGS sequence"/>
</dbReference>
<sequence length="80" mass="8902">MPNDKGPLLKVNFSYHFQGSYSALNRTGPFTFAFHCNQLLIVTEGAKIPLSDTLPFAPPNFLAIGNGKMLILQPFPFLFE</sequence>
<keyword evidence="2" id="KW-1185">Reference proteome</keyword>
<name>A0A109N048_9BACI</name>
<gene>
    <name evidence="1" type="ORF">AS888_15600</name>
</gene>
<reference evidence="1 2" key="1">
    <citation type="submission" date="2015-11" db="EMBL/GenBank/DDBJ databases">
        <title>Genome Sequence of Bacillus simplex strain VanAntwerpen2.</title>
        <authorList>
            <person name="Couger M.B."/>
        </authorList>
    </citation>
    <scope>NUCLEOTIDE SEQUENCE [LARGE SCALE GENOMIC DNA]</scope>
    <source>
        <strain evidence="1 2">VanAntwerpen02</strain>
    </source>
</reference>
<evidence type="ECO:0000313" key="1">
    <source>
        <dbReference type="EMBL" id="KWW21043.1"/>
    </source>
</evidence>
<dbReference type="EMBL" id="LNNH01000012">
    <property type="protein sequence ID" value="KWW21043.1"/>
    <property type="molecule type" value="Genomic_DNA"/>
</dbReference>
<dbReference type="RefSeq" id="WP_061141397.1">
    <property type="nucleotide sequence ID" value="NZ_LNNH01000012.1"/>
</dbReference>
<evidence type="ECO:0000313" key="2">
    <source>
        <dbReference type="Proteomes" id="UP000064189"/>
    </source>
</evidence>